<dbReference type="CDD" id="cd07834">
    <property type="entry name" value="STKc_MAPK"/>
    <property type="match status" value="1"/>
</dbReference>
<dbReference type="eggNOG" id="KOG0660">
    <property type="taxonomic scope" value="Eukaryota"/>
</dbReference>
<evidence type="ECO:0000256" key="8">
    <source>
        <dbReference type="RuleBase" id="RU361165"/>
    </source>
</evidence>
<keyword evidence="2 8" id="KW-0808">Transferase</keyword>
<evidence type="ECO:0000256" key="1">
    <source>
        <dbReference type="ARBA" id="ARBA00022527"/>
    </source>
</evidence>
<evidence type="ECO:0000256" key="5">
    <source>
        <dbReference type="ARBA" id="ARBA00022840"/>
    </source>
</evidence>
<feature type="domain" description="Protein kinase" evidence="9">
    <location>
        <begin position="40"/>
        <end position="327"/>
    </location>
</feature>
<keyword evidence="1 7" id="KW-0723">Serine/threonine-protein kinase</keyword>
<proteinExistence type="inferred from homology"/>
<keyword evidence="8" id="KW-0460">Magnesium</keyword>
<keyword evidence="11" id="KW-1185">Reference proteome</keyword>
<dbReference type="Pfam" id="PF00069">
    <property type="entry name" value="Pkinase"/>
    <property type="match status" value="1"/>
</dbReference>
<dbReference type="GO" id="GO:0004707">
    <property type="term" value="F:MAP kinase activity"/>
    <property type="evidence" value="ECO:0007669"/>
    <property type="project" value="UniProtKB-EC"/>
</dbReference>
<dbReference type="OMA" id="IFDIQRP"/>
<dbReference type="GO" id="GO:0005524">
    <property type="term" value="F:ATP binding"/>
    <property type="evidence" value="ECO:0007669"/>
    <property type="project" value="UniProtKB-UniRule"/>
</dbReference>
<dbReference type="KEGG" id="tet:TTHERM_00760270"/>
<dbReference type="Gene3D" id="3.30.200.20">
    <property type="entry name" value="Phosphorylase Kinase, domain 1"/>
    <property type="match status" value="1"/>
</dbReference>
<protein>
    <recommendedName>
        <fullName evidence="8">Mitogen-activated protein kinase</fullName>
        <ecNumber evidence="8">2.7.11.24</ecNumber>
    </recommendedName>
</protein>
<keyword evidence="5 6" id="KW-0067">ATP-binding</keyword>
<dbReference type="InterPro" id="IPR008271">
    <property type="entry name" value="Ser/Thr_kinase_AS"/>
</dbReference>
<dbReference type="HOGENOM" id="CLU_000288_181_1_1"/>
<keyword evidence="4 8" id="KW-0418">Kinase</keyword>
<evidence type="ECO:0000256" key="2">
    <source>
        <dbReference type="ARBA" id="ARBA00022679"/>
    </source>
</evidence>
<name>I7MFI3_TETTS</name>
<dbReference type="SUPFAM" id="SSF56112">
    <property type="entry name" value="Protein kinase-like (PK-like)"/>
    <property type="match status" value="1"/>
</dbReference>
<gene>
    <name evidence="10" type="ORF">TTHERM_00760270</name>
</gene>
<dbReference type="SMART" id="SM00220">
    <property type="entry name" value="S_TKc"/>
    <property type="match status" value="1"/>
</dbReference>
<dbReference type="InterPro" id="IPR017441">
    <property type="entry name" value="Protein_kinase_ATP_BS"/>
</dbReference>
<dbReference type="OrthoDB" id="192887at2759"/>
<reference evidence="11" key="1">
    <citation type="journal article" date="2006" name="PLoS Biol.">
        <title>Macronuclear genome sequence of the ciliate Tetrahymena thermophila, a model eukaryote.</title>
        <authorList>
            <person name="Eisen J.A."/>
            <person name="Coyne R.S."/>
            <person name="Wu M."/>
            <person name="Wu D."/>
            <person name="Thiagarajan M."/>
            <person name="Wortman J.R."/>
            <person name="Badger J.H."/>
            <person name="Ren Q."/>
            <person name="Amedeo P."/>
            <person name="Jones K.M."/>
            <person name="Tallon L.J."/>
            <person name="Delcher A.L."/>
            <person name="Salzberg S.L."/>
            <person name="Silva J.C."/>
            <person name="Haas B.J."/>
            <person name="Majoros W.H."/>
            <person name="Farzad M."/>
            <person name="Carlton J.M."/>
            <person name="Smith R.K. Jr."/>
            <person name="Garg J."/>
            <person name="Pearlman R.E."/>
            <person name="Karrer K.M."/>
            <person name="Sun L."/>
            <person name="Manning G."/>
            <person name="Elde N.C."/>
            <person name="Turkewitz A.P."/>
            <person name="Asai D.J."/>
            <person name="Wilkes D.E."/>
            <person name="Wang Y."/>
            <person name="Cai H."/>
            <person name="Collins K."/>
            <person name="Stewart B.A."/>
            <person name="Lee S.R."/>
            <person name="Wilamowska K."/>
            <person name="Weinberg Z."/>
            <person name="Ruzzo W.L."/>
            <person name="Wloga D."/>
            <person name="Gaertig J."/>
            <person name="Frankel J."/>
            <person name="Tsao C.-C."/>
            <person name="Gorovsky M.A."/>
            <person name="Keeling P.J."/>
            <person name="Waller R.F."/>
            <person name="Patron N.J."/>
            <person name="Cherry J.M."/>
            <person name="Stover N.A."/>
            <person name="Krieger C.J."/>
            <person name="del Toro C."/>
            <person name="Ryder H.F."/>
            <person name="Williamson S.C."/>
            <person name="Barbeau R.A."/>
            <person name="Hamilton E.P."/>
            <person name="Orias E."/>
        </authorList>
    </citation>
    <scope>NUCLEOTIDE SEQUENCE [LARGE SCALE GENOMIC DNA]</scope>
    <source>
        <strain evidence="11">SB210</strain>
    </source>
</reference>
<dbReference type="EMBL" id="GG662440">
    <property type="protein sequence ID" value="EAR83980.2"/>
    <property type="molecule type" value="Genomic_DNA"/>
</dbReference>
<dbReference type="InParanoid" id="I7MFI3"/>
<dbReference type="FunFam" id="1.10.510.10:FF:000098">
    <property type="entry name" value="Mitogen-activated protein kinase 1"/>
    <property type="match status" value="1"/>
</dbReference>
<evidence type="ECO:0000313" key="11">
    <source>
        <dbReference type="Proteomes" id="UP000009168"/>
    </source>
</evidence>
<evidence type="ECO:0000256" key="7">
    <source>
        <dbReference type="RuleBase" id="RU000304"/>
    </source>
</evidence>
<organism evidence="10 11">
    <name type="scientific">Tetrahymena thermophila (strain SB210)</name>
    <dbReference type="NCBI Taxonomy" id="312017"/>
    <lineage>
        <taxon>Eukaryota</taxon>
        <taxon>Sar</taxon>
        <taxon>Alveolata</taxon>
        <taxon>Ciliophora</taxon>
        <taxon>Intramacronucleata</taxon>
        <taxon>Oligohymenophorea</taxon>
        <taxon>Hymenostomatida</taxon>
        <taxon>Tetrahymenina</taxon>
        <taxon>Tetrahymenidae</taxon>
        <taxon>Tetrahymena</taxon>
    </lineage>
</organism>
<dbReference type="InterPro" id="IPR011009">
    <property type="entry name" value="Kinase-like_dom_sf"/>
</dbReference>
<dbReference type="Gene3D" id="1.10.510.10">
    <property type="entry name" value="Transferase(Phosphotransferase) domain 1"/>
    <property type="match status" value="1"/>
</dbReference>
<dbReference type="InterPro" id="IPR003527">
    <property type="entry name" value="MAP_kinase_CS"/>
</dbReference>
<comment type="similarity">
    <text evidence="8">Belongs to the protein kinase superfamily. Ser/Thr protein kinase family. MAP kinase subfamily.</text>
</comment>
<dbReference type="InterPro" id="IPR050117">
    <property type="entry name" value="MAPK"/>
</dbReference>
<sequence>MDTANLVAKEVVEYYQPYRHKSNFTVTQVHGSVFNIDERYRILEKIGQGAYGVVSAAIDQVKRKSVAIKKIEKAFDQRIYTKRTLRELKLLRLLTHENVIGLESILLPKSREEFDDIYCVSELMETDLQQIIKSDQQLTQDHCKFFIYQILRGLKYIHSANVIHRDLKPRNLLVNSNCDLKICDFGLARSVANTKNDLTDYVTTRWYRPPELLLSWTDYTCAMDVWSVGIIFAELIKRKPLLPGSSSSDQLLRIFDLIGTPLENEIQMIPYDEYRKFIRELPKREPKQFEKIFSKAPKEALDLLKKMLTFDFNKRITVEEALKHPYLSDLHLPEDEPSRSEVPFYEFEFEMHSNLTRQQYKDLVYEEILLYHYPDFKKKYLDKIQNNQSVMQHIFDNANKNIVDEEFSSDQDY</sequence>
<dbReference type="STRING" id="312017.I7MFI3"/>
<dbReference type="FunFam" id="3.30.200.20:FF:000046">
    <property type="entry name" value="Mitogen-activated protein kinase"/>
    <property type="match status" value="1"/>
</dbReference>
<evidence type="ECO:0000256" key="4">
    <source>
        <dbReference type="ARBA" id="ARBA00022777"/>
    </source>
</evidence>
<evidence type="ECO:0000256" key="3">
    <source>
        <dbReference type="ARBA" id="ARBA00022741"/>
    </source>
</evidence>
<keyword evidence="3 6" id="KW-0547">Nucleotide-binding</keyword>
<dbReference type="GeneID" id="7825025"/>
<dbReference type="PROSITE" id="PS50011">
    <property type="entry name" value="PROTEIN_KINASE_DOM"/>
    <property type="match status" value="1"/>
</dbReference>
<comment type="catalytic activity">
    <reaction evidence="8">
        <text>L-threonyl-[protein] + ATP = O-phospho-L-threonyl-[protein] + ADP + H(+)</text>
        <dbReference type="Rhea" id="RHEA:46608"/>
        <dbReference type="Rhea" id="RHEA-COMP:11060"/>
        <dbReference type="Rhea" id="RHEA-COMP:11605"/>
        <dbReference type="ChEBI" id="CHEBI:15378"/>
        <dbReference type="ChEBI" id="CHEBI:30013"/>
        <dbReference type="ChEBI" id="CHEBI:30616"/>
        <dbReference type="ChEBI" id="CHEBI:61977"/>
        <dbReference type="ChEBI" id="CHEBI:456216"/>
        <dbReference type="EC" id="2.7.11.24"/>
    </reaction>
</comment>
<evidence type="ECO:0000256" key="6">
    <source>
        <dbReference type="PROSITE-ProRule" id="PRU10141"/>
    </source>
</evidence>
<dbReference type="Proteomes" id="UP000009168">
    <property type="component" value="Unassembled WGS sequence"/>
</dbReference>
<comment type="cofactor">
    <cofactor evidence="8">
        <name>Mg(2+)</name>
        <dbReference type="ChEBI" id="CHEBI:18420"/>
    </cofactor>
</comment>
<comment type="activity regulation">
    <text evidence="8">Activated by threonine and tyrosine phosphorylation.</text>
</comment>
<dbReference type="AlphaFoldDB" id="I7MFI3"/>
<feature type="binding site" evidence="6">
    <location>
        <position position="70"/>
    </location>
    <ligand>
        <name>ATP</name>
        <dbReference type="ChEBI" id="CHEBI:30616"/>
    </ligand>
</feature>
<dbReference type="PROSITE" id="PS01351">
    <property type="entry name" value="MAPK"/>
    <property type="match status" value="1"/>
</dbReference>
<evidence type="ECO:0000313" key="10">
    <source>
        <dbReference type="EMBL" id="EAR83980.2"/>
    </source>
</evidence>
<dbReference type="InterPro" id="IPR000719">
    <property type="entry name" value="Prot_kinase_dom"/>
</dbReference>
<dbReference type="PANTHER" id="PTHR24055">
    <property type="entry name" value="MITOGEN-ACTIVATED PROTEIN KINASE"/>
    <property type="match status" value="1"/>
</dbReference>
<accession>I7MFI3</accession>
<dbReference type="EC" id="2.7.11.24" evidence="8"/>
<dbReference type="PROSITE" id="PS00108">
    <property type="entry name" value="PROTEIN_KINASE_ST"/>
    <property type="match status" value="1"/>
</dbReference>
<evidence type="ECO:0000259" key="9">
    <source>
        <dbReference type="PROSITE" id="PS50011"/>
    </source>
</evidence>
<dbReference type="RefSeq" id="XP_001031643.2">
    <property type="nucleotide sequence ID" value="XM_001031643.3"/>
</dbReference>
<dbReference type="PROSITE" id="PS00107">
    <property type="entry name" value="PROTEIN_KINASE_ATP"/>
    <property type="match status" value="1"/>
</dbReference>